<evidence type="ECO:0000313" key="1">
    <source>
        <dbReference type="EMBL" id="NEM98150.1"/>
    </source>
</evidence>
<keyword evidence="2" id="KW-1185">Reference proteome</keyword>
<dbReference type="AlphaFoldDB" id="A0A6B3LX13"/>
<dbReference type="Proteomes" id="UP000474777">
    <property type="component" value="Unassembled WGS sequence"/>
</dbReference>
<gene>
    <name evidence="1" type="ORF">GXP69_10620</name>
</gene>
<protein>
    <submittedName>
        <fullName evidence="1">DUF3221 domain-containing protein</fullName>
    </submittedName>
</protein>
<dbReference type="EMBL" id="JAAGWD010000004">
    <property type="protein sequence ID" value="NEM98150.1"/>
    <property type="molecule type" value="Genomic_DNA"/>
</dbReference>
<organism evidence="1 2">
    <name type="scientific">Pontibacter burrus</name>
    <dbReference type="NCBI Taxonomy" id="2704466"/>
    <lineage>
        <taxon>Bacteria</taxon>
        <taxon>Pseudomonadati</taxon>
        <taxon>Bacteroidota</taxon>
        <taxon>Cytophagia</taxon>
        <taxon>Cytophagales</taxon>
        <taxon>Hymenobacteraceae</taxon>
        <taxon>Pontibacter</taxon>
    </lineage>
</organism>
<name>A0A6B3LX13_9BACT</name>
<dbReference type="RefSeq" id="WP_163915040.1">
    <property type="nucleotide sequence ID" value="NZ_JAAGWD010000004.1"/>
</dbReference>
<reference evidence="1 2" key="1">
    <citation type="submission" date="2020-02" db="EMBL/GenBank/DDBJ databases">
        <authorList>
            <person name="Kim M.K."/>
        </authorList>
    </citation>
    <scope>NUCLEOTIDE SEQUENCE [LARGE SCALE GENOMIC DNA]</scope>
    <source>
        <strain evidence="1 2">BT327</strain>
    </source>
</reference>
<evidence type="ECO:0000313" key="2">
    <source>
        <dbReference type="Proteomes" id="UP000474777"/>
    </source>
</evidence>
<dbReference type="Pfam" id="PF11518">
    <property type="entry name" value="DUF3221"/>
    <property type="match status" value="1"/>
</dbReference>
<proteinExistence type="predicted"/>
<dbReference type="PROSITE" id="PS51257">
    <property type="entry name" value="PROKAR_LIPOPROTEIN"/>
    <property type="match status" value="1"/>
</dbReference>
<comment type="caution">
    <text evidence="1">The sequence shown here is derived from an EMBL/GenBank/DDBJ whole genome shotgun (WGS) entry which is preliminary data.</text>
</comment>
<dbReference type="InterPro" id="IPR021598">
    <property type="entry name" value="DUF3221"/>
</dbReference>
<accession>A0A6B3LX13</accession>
<sequence length="126" mass="14047">MNYIRICTLLYLAVLLLSCRGDEPKRIPDTLPDIIGSVITISQPATQDQKEPLQLLVKADDEQATNYSQASVTVNKNTLIESKDGKHLKAGALQEGQLIEVWFEDEVMESMPVQARAKAIRINLQP</sequence>